<sequence length="60" mass="6677">RKAVIPTYSAEEIGEVKQVKVCCTQYVEPPKRESGIKIQEKDAVLAVSTALEQMKKDKAI</sequence>
<keyword evidence="2" id="KW-1185">Reference proteome</keyword>
<dbReference type="Proteomes" id="UP000694308">
    <property type="component" value="Unassembled WGS sequence"/>
</dbReference>
<dbReference type="EMBL" id="JAEEGC010000224">
    <property type="protein sequence ID" value="MBV7276876.1"/>
    <property type="molecule type" value="Genomic_DNA"/>
</dbReference>
<name>A0A949WU29_9CLOT</name>
<proteinExistence type="predicted"/>
<evidence type="ECO:0000313" key="2">
    <source>
        <dbReference type="Proteomes" id="UP000694308"/>
    </source>
</evidence>
<reference evidence="1" key="1">
    <citation type="submission" date="2020-12" db="EMBL/GenBank/DDBJ databases">
        <title>Clostridium thailandense sp. nov., a novel acetogenic bacterium isolated from peat land soil in Thailand.</title>
        <authorList>
            <person name="Chaikitkaew S."/>
            <person name="Birkeland N.K."/>
        </authorList>
    </citation>
    <scope>NUCLEOTIDE SEQUENCE</scope>
    <source>
        <strain evidence="1">PL3</strain>
    </source>
</reference>
<organism evidence="1 2">
    <name type="scientific">Clostridium thailandense</name>
    <dbReference type="NCBI Taxonomy" id="2794346"/>
    <lineage>
        <taxon>Bacteria</taxon>
        <taxon>Bacillati</taxon>
        <taxon>Bacillota</taxon>
        <taxon>Clostridia</taxon>
        <taxon>Eubacteriales</taxon>
        <taxon>Clostridiaceae</taxon>
        <taxon>Clostridium</taxon>
    </lineage>
</organism>
<feature type="non-terminal residue" evidence="1">
    <location>
        <position position="1"/>
    </location>
</feature>
<comment type="caution">
    <text evidence="1">The sequence shown here is derived from an EMBL/GenBank/DDBJ whole genome shotgun (WGS) entry which is preliminary data.</text>
</comment>
<protein>
    <submittedName>
        <fullName evidence="1">Electron transfer flavoprotein subunit beta</fullName>
    </submittedName>
</protein>
<dbReference type="AlphaFoldDB" id="A0A949WU29"/>
<gene>
    <name evidence="1" type="ORF">I6U48_28820</name>
</gene>
<evidence type="ECO:0000313" key="1">
    <source>
        <dbReference type="EMBL" id="MBV7276876.1"/>
    </source>
</evidence>
<accession>A0A949WU29</accession>